<accession>A0A1Y5I7M6</accession>
<proteinExistence type="predicted"/>
<organism evidence="2">
    <name type="scientific">Ostreococcus tauri</name>
    <name type="common">Marine green alga</name>
    <dbReference type="NCBI Taxonomy" id="70448"/>
    <lineage>
        <taxon>Eukaryota</taxon>
        <taxon>Viridiplantae</taxon>
        <taxon>Chlorophyta</taxon>
        <taxon>Mamiellophyceae</taxon>
        <taxon>Mamiellales</taxon>
        <taxon>Bathycoccaceae</taxon>
        <taxon>Ostreococcus</taxon>
    </lineage>
</organism>
<dbReference type="Proteomes" id="UP000195557">
    <property type="component" value="Unassembled WGS sequence"/>
</dbReference>
<feature type="non-terminal residue" evidence="2">
    <location>
        <position position="134"/>
    </location>
</feature>
<sequence>GGGGDGATAIERGVARAKRRRRGRRGRRDGVHQGDGRRGRRGDDDGDGDDGDVRWNERVRGRDLGRGGDGDGGGGRRGGSRRDVSADARARCRVGVTLAPTGVTAACTSTVRFTLCSAPRRTERALYLPFIRFA</sequence>
<evidence type="ECO:0000313" key="2">
    <source>
        <dbReference type="EMBL" id="OUS44083.1"/>
    </source>
</evidence>
<feature type="compositionally biased region" description="Basic and acidic residues" evidence="1">
    <location>
        <begin position="51"/>
        <end position="69"/>
    </location>
</feature>
<reference evidence="2" key="1">
    <citation type="submission" date="2017-04" db="EMBL/GenBank/DDBJ databases">
        <title>Population genomics of picophytoplankton unveils novel chromosome hypervariability.</title>
        <authorList>
            <consortium name="DOE Joint Genome Institute"/>
            <person name="Blanc-Mathieu R."/>
            <person name="Krasovec M."/>
            <person name="Hebrard M."/>
            <person name="Yau S."/>
            <person name="Desgranges E."/>
            <person name="Martin J."/>
            <person name="Schackwitz W."/>
            <person name="Kuo A."/>
            <person name="Salin G."/>
            <person name="Donnadieu C."/>
            <person name="Desdevises Y."/>
            <person name="Sanchez-Ferandin S."/>
            <person name="Moreau H."/>
            <person name="Rivals E."/>
            <person name="Grigoriev I.V."/>
            <person name="Grimsley N."/>
            <person name="Eyre-Walker A."/>
            <person name="Piganeau G."/>
        </authorList>
    </citation>
    <scope>NUCLEOTIDE SEQUENCE [LARGE SCALE GENOMIC DNA]</scope>
    <source>
        <strain evidence="2">RCC 1115</strain>
    </source>
</reference>
<protein>
    <submittedName>
        <fullName evidence="2">Uncharacterized protein</fullName>
    </submittedName>
</protein>
<name>A0A1Y5I7M6_OSTTA</name>
<evidence type="ECO:0000256" key="1">
    <source>
        <dbReference type="SAM" id="MobiDB-lite"/>
    </source>
</evidence>
<feature type="non-terminal residue" evidence="2">
    <location>
        <position position="1"/>
    </location>
</feature>
<dbReference type="AlphaFoldDB" id="A0A1Y5I7M6"/>
<dbReference type="EMBL" id="KZ155826">
    <property type="protein sequence ID" value="OUS44083.1"/>
    <property type="molecule type" value="Genomic_DNA"/>
</dbReference>
<feature type="compositionally biased region" description="Basic residues" evidence="1">
    <location>
        <begin position="15"/>
        <end position="27"/>
    </location>
</feature>
<gene>
    <name evidence="2" type="ORF">BE221DRAFT_118532</name>
</gene>
<feature type="region of interest" description="Disordered" evidence="1">
    <location>
        <begin position="1"/>
        <end position="87"/>
    </location>
</feature>
<feature type="compositionally biased region" description="Basic and acidic residues" evidence="1">
    <location>
        <begin position="28"/>
        <end position="43"/>
    </location>
</feature>